<evidence type="ECO:0000256" key="5">
    <source>
        <dbReference type="ARBA" id="ARBA00022825"/>
    </source>
</evidence>
<dbReference type="Gene3D" id="2.60.40.10">
    <property type="entry name" value="Immunoglobulins"/>
    <property type="match status" value="1"/>
</dbReference>
<keyword evidence="9" id="KW-1185">Reference proteome</keyword>
<dbReference type="CDD" id="cd00063">
    <property type="entry name" value="FN3"/>
    <property type="match status" value="1"/>
</dbReference>
<dbReference type="SMART" id="SM00060">
    <property type="entry name" value="FN3"/>
    <property type="match status" value="1"/>
</dbReference>
<dbReference type="InterPro" id="IPR036852">
    <property type="entry name" value="Peptidase_S8/S53_dom_sf"/>
</dbReference>
<dbReference type="InterPro" id="IPR003961">
    <property type="entry name" value="FN3_dom"/>
</dbReference>
<dbReference type="SUPFAM" id="SSF49265">
    <property type="entry name" value="Fibronectin type III"/>
    <property type="match status" value="1"/>
</dbReference>
<name>A0ABW5N768_9FLAO</name>
<keyword evidence="5" id="KW-0720">Serine protease</keyword>
<dbReference type="InterPro" id="IPR000209">
    <property type="entry name" value="Peptidase_S8/S53_dom"/>
</dbReference>
<evidence type="ECO:0000313" key="8">
    <source>
        <dbReference type="EMBL" id="MFD2589989.1"/>
    </source>
</evidence>
<dbReference type="SUPFAM" id="SSF52743">
    <property type="entry name" value="Subtilisin-like"/>
    <property type="match status" value="1"/>
</dbReference>
<keyword evidence="3" id="KW-0732">Signal</keyword>
<evidence type="ECO:0000259" key="7">
    <source>
        <dbReference type="PROSITE" id="PS50853"/>
    </source>
</evidence>
<comment type="caution">
    <text evidence="8">The sequence shown here is derived from an EMBL/GenBank/DDBJ whole genome shotgun (WGS) entry which is preliminary data.</text>
</comment>
<dbReference type="RefSeq" id="WP_176029511.1">
    <property type="nucleotide sequence ID" value="NZ_JBHSJV010000001.1"/>
</dbReference>
<protein>
    <submittedName>
        <fullName evidence="8">S8 family serine peptidase</fullName>
    </submittedName>
</protein>
<dbReference type="Gene3D" id="3.40.50.200">
    <property type="entry name" value="Peptidase S8/S53 domain"/>
    <property type="match status" value="1"/>
</dbReference>
<reference evidence="9" key="1">
    <citation type="journal article" date="2019" name="Int. J. Syst. Evol. Microbiol.">
        <title>The Global Catalogue of Microorganisms (GCM) 10K type strain sequencing project: providing services to taxonomists for standard genome sequencing and annotation.</title>
        <authorList>
            <consortium name="The Broad Institute Genomics Platform"/>
            <consortium name="The Broad Institute Genome Sequencing Center for Infectious Disease"/>
            <person name="Wu L."/>
            <person name="Ma J."/>
        </authorList>
    </citation>
    <scope>NUCLEOTIDE SEQUENCE [LARGE SCALE GENOMIC DNA]</scope>
    <source>
        <strain evidence="9">KCTC 42423</strain>
    </source>
</reference>
<dbReference type="InterPro" id="IPR050131">
    <property type="entry name" value="Peptidase_S8_subtilisin-like"/>
</dbReference>
<dbReference type="Pfam" id="PF00082">
    <property type="entry name" value="Peptidase_S8"/>
    <property type="match status" value="1"/>
</dbReference>
<gene>
    <name evidence="8" type="ORF">ACFSTE_04055</name>
</gene>
<feature type="domain" description="Fibronectin type-III" evidence="7">
    <location>
        <begin position="460"/>
        <end position="549"/>
    </location>
</feature>
<evidence type="ECO:0000256" key="4">
    <source>
        <dbReference type="ARBA" id="ARBA00022801"/>
    </source>
</evidence>
<accession>A0ABW5N768</accession>
<keyword evidence="4" id="KW-0378">Hydrolase</keyword>
<evidence type="ECO:0000256" key="1">
    <source>
        <dbReference type="ARBA" id="ARBA00011073"/>
    </source>
</evidence>
<dbReference type="Pfam" id="PF18962">
    <property type="entry name" value="Por_Secre_tail"/>
    <property type="match status" value="1"/>
</dbReference>
<evidence type="ECO:0000256" key="2">
    <source>
        <dbReference type="ARBA" id="ARBA00022670"/>
    </source>
</evidence>
<keyword evidence="2" id="KW-0645">Protease</keyword>
<dbReference type="PANTHER" id="PTHR43806">
    <property type="entry name" value="PEPTIDASE S8"/>
    <property type="match status" value="1"/>
</dbReference>
<evidence type="ECO:0000313" key="9">
    <source>
        <dbReference type="Proteomes" id="UP001597459"/>
    </source>
</evidence>
<dbReference type="EMBL" id="JBHULX010000003">
    <property type="protein sequence ID" value="MFD2589989.1"/>
    <property type="molecule type" value="Genomic_DNA"/>
</dbReference>
<sequence>MTSIFYAQSSDPLKNQLYVLDDVNEYKLLVKFKSALMPVVNKGEVALLNSSFSEKSSKNLRGLFFRPLIEFTEAQKAALRSPTMRSQSDEKGFNILDFAGLCEVQSSIKDKHALLALGKKLEELEEVEYCVLEPVKSPPPPGFFSFAPTPDLTARQGYRKANPGIDVDYAWSVGAMGQGVKITDIEYSWGKLDHEEFVNQGMSYVTSHYTDNYKDHGIAVMGILVGDEDNGVGIKGTAPKATGRVISEIQGRATAILKAAQNSQAGDIIVLEMQTGGPDGKLAPADVNQSVWDAVKSATDAGILVVAAAGNGNANLDSSSYSSYRNRGDNGSIIVGAGSSNTTHSKLNFSTYGQRVNVQGWGHNVFTTGYGDVTYDNDYRKEYTARFNGTSSATPVVTSAVACIQSYAKEKLGKNIAPREMRELLISTGIAQGSGGHIGPIPNLKAAIKKISDGSPGINAPSNLTARSTSNSEIRLQWKDNSTDETGFKIERSTNGTNFTEIKSVRANASSYTDTGLQAGTTYYYRVKAFNNTNQSTYSNTAKATTSGGGGMTTVNFELKLDNYPRETSWEVKDAQGTVLYKGGNYGRRGQLIKKTFELKDACYNFEIKDTYGDGICCSYGNGYYKLSNKGTVLIEGGNFASVDTKRFCIPATTLAKSGIVTESIEPLSGQDIRVIPPKYSELASIEFVKVKSKYVDLAVYNVGGICVFKRDNHPTNETVSFNTSALPSGIYLLEVYESGKKKVYKWVKE</sequence>
<dbReference type="Pfam" id="PF00041">
    <property type="entry name" value="fn3"/>
    <property type="match status" value="1"/>
</dbReference>
<dbReference type="NCBIfam" id="TIGR04183">
    <property type="entry name" value="Por_Secre_tail"/>
    <property type="match status" value="1"/>
</dbReference>
<comment type="caution">
    <text evidence="6">Lacks conserved residue(s) required for the propagation of feature annotation.</text>
</comment>
<evidence type="ECO:0000256" key="3">
    <source>
        <dbReference type="ARBA" id="ARBA00022729"/>
    </source>
</evidence>
<comment type="similarity">
    <text evidence="1 6">Belongs to the peptidase S8 family.</text>
</comment>
<evidence type="ECO:0000256" key="6">
    <source>
        <dbReference type="PROSITE-ProRule" id="PRU01240"/>
    </source>
</evidence>
<dbReference type="PROSITE" id="PS51892">
    <property type="entry name" value="SUBTILASE"/>
    <property type="match status" value="1"/>
</dbReference>
<dbReference type="Proteomes" id="UP001597459">
    <property type="component" value="Unassembled WGS sequence"/>
</dbReference>
<organism evidence="8 9">
    <name type="scientific">Aquimarina hainanensis</name>
    <dbReference type="NCBI Taxonomy" id="1578017"/>
    <lineage>
        <taxon>Bacteria</taxon>
        <taxon>Pseudomonadati</taxon>
        <taxon>Bacteroidota</taxon>
        <taxon>Flavobacteriia</taxon>
        <taxon>Flavobacteriales</taxon>
        <taxon>Flavobacteriaceae</taxon>
        <taxon>Aquimarina</taxon>
    </lineage>
</organism>
<dbReference type="InterPro" id="IPR036116">
    <property type="entry name" value="FN3_sf"/>
</dbReference>
<dbReference type="PANTHER" id="PTHR43806:SF11">
    <property type="entry name" value="CEREVISIN-RELATED"/>
    <property type="match status" value="1"/>
</dbReference>
<dbReference type="InterPro" id="IPR013783">
    <property type="entry name" value="Ig-like_fold"/>
</dbReference>
<proteinExistence type="inferred from homology"/>
<dbReference type="PROSITE" id="PS50853">
    <property type="entry name" value="FN3"/>
    <property type="match status" value="1"/>
</dbReference>
<dbReference type="InterPro" id="IPR026444">
    <property type="entry name" value="Secre_tail"/>
</dbReference>